<evidence type="ECO:0008006" key="4">
    <source>
        <dbReference type="Google" id="ProtNLM"/>
    </source>
</evidence>
<proteinExistence type="predicted"/>
<dbReference type="EMBL" id="RXII01000044">
    <property type="protein sequence ID" value="RZN62552.1"/>
    <property type="molecule type" value="Genomic_DNA"/>
</dbReference>
<name>A0A520KMP4_9CREN</name>
<dbReference type="PANTHER" id="PTHR38139">
    <property type="entry name" value="GATE DOMAIN-CONTAINING PROTEIN"/>
    <property type="match status" value="1"/>
</dbReference>
<evidence type="ECO:0000313" key="3">
    <source>
        <dbReference type="Proteomes" id="UP000316217"/>
    </source>
</evidence>
<feature type="transmembrane region" description="Helical" evidence="1">
    <location>
        <begin position="196"/>
        <end position="215"/>
    </location>
</feature>
<evidence type="ECO:0000313" key="2">
    <source>
        <dbReference type="EMBL" id="RZN62552.1"/>
    </source>
</evidence>
<feature type="transmembrane region" description="Helical" evidence="1">
    <location>
        <begin position="103"/>
        <end position="124"/>
    </location>
</feature>
<organism evidence="2 3">
    <name type="scientific">Candidatus Methanodesulfokora washburnensis</name>
    <dbReference type="NCBI Taxonomy" id="2478471"/>
    <lineage>
        <taxon>Archaea</taxon>
        <taxon>Thermoproteota</taxon>
        <taxon>Candidatus Korarchaeia</taxon>
        <taxon>Candidatus Korarchaeia incertae sedis</taxon>
        <taxon>Candidatus Methanodesulfokora</taxon>
    </lineage>
</organism>
<protein>
    <recommendedName>
        <fullName evidence="4">Nucleoside recognition protein</fullName>
    </recommendedName>
</protein>
<reference evidence="2 3" key="1">
    <citation type="journal article" date="2019" name="Nat. Microbiol.">
        <title>Wide diversity of methane and short-chain alkane metabolisms in uncultured archaea.</title>
        <authorList>
            <person name="Borrel G."/>
            <person name="Adam P.S."/>
            <person name="McKay L.J."/>
            <person name="Chen L.X."/>
            <person name="Sierra-Garcia I.N."/>
            <person name="Sieber C.M."/>
            <person name="Letourneur Q."/>
            <person name="Ghozlane A."/>
            <person name="Andersen G.L."/>
            <person name="Li W.J."/>
            <person name="Hallam S.J."/>
            <person name="Muyzer G."/>
            <person name="de Oliveira V.M."/>
            <person name="Inskeep W.P."/>
            <person name="Banfield J.F."/>
            <person name="Gribaldo S."/>
        </authorList>
    </citation>
    <scope>NUCLEOTIDE SEQUENCE [LARGE SCALE GENOMIC DNA]</scope>
    <source>
        <strain evidence="2">NM4</strain>
    </source>
</reference>
<feature type="non-terminal residue" evidence="2">
    <location>
        <position position="223"/>
    </location>
</feature>
<evidence type="ECO:0000256" key="1">
    <source>
        <dbReference type="SAM" id="Phobius"/>
    </source>
</evidence>
<comment type="caution">
    <text evidence="2">The sequence shown here is derived from an EMBL/GenBank/DDBJ whole genome shotgun (WGS) entry which is preliminary data.</text>
</comment>
<dbReference type="InterPro" id="IPR038880">
    <property type="entry name" value="MJ0871-like"/>
</dbReference>
<feature type="transmembrane region" description="Helical" evidence="1">
    <location>
        <begin position="136"/>
        <end position="162"/>
    </location>
</feature>
<keyword evidence="1" id="KW-0812">Transmembrane</keyword>
<feature type="transmembrane region" description="Helical" evidence="1">
    <location>
        <begin position="20"/>
        <end position="46"/>
    </location>
</feature>
<keyword evidence="1" id="KW-0472">Membrane</keyword>
<sequence length="223" mass="24373">MPRCTGSEVSSMASALLSDILLRYASSLLFLLATTFAGVFLADILFSLGFHRKIGRPLRPLLKSARLPEELSVPIITGMIDSRAEHAIVSSLVRSEALSHREAVCYSLISLPFGGSRLMIQYVLPVAIAGLGPVVGTIYVALSILGLFIGMIIGVIGGRIFLTEERRKITLEDEIQGRKVDIRRSLLKAVSMTKNVGVKYVIVVIILSILIYFGMFDYLKSLS</sequence>
<gene>
    <name evidence="2" type="ORF">EF810_02480</name>
</gene>
<dbReference type="AlphaFoldDB" id="A0A520KMP4"/>
<dbReference type="Proteomes" id="UP000316217">
    <property type="component" value="Unassembled WGS sequence"/>
</dbReference>
<keyword evidence="1" id="KW-1133">Transmembrane helix</keyword>
<accession>A0A520KMP4</accession>
<dbReference type="PANTHER" id="PTHR38139:SF1">
    <property type="entry name" value="NUCLEOSIDE TRANSPORTER_FEOB GTPASE GATE DOMAIN-CONTAINING PROTEIN"/>
    <property type="match status" value="1"/>
</dbReference>